<dbReference type="RefSeq" id="WP_098484309.1">
    <property type="nucleotide sequence ID" value="NZ_PDJI01000004.1"/>
</dbReference>
<name>A0A2A9EP65_9MICO</name>
<comment type="caution">
    <text evidence="3">The sequence shown here is derived from an EMBL/GenBank/DDBJ whole genome shotgun (WGS) entry which is preliminary data.</text>
</comment>
<dbReference type="Pfam" id="PF13452">
    <property type="entry name" value="FAS1_DH_region"/>
    <property type="match status" value="1"/>
</dbReference>
<evidence type="ECO:0000313" key="3">
    <source>
        <dbReference type="EMBL" id="PFG40386.1"/>
    </source>
</evidence>
<dbReference type="HAMAP" id="MF_00799">
    <property type="entry name" value="UPF0336"/>
    <property type="match status" value="1"/>
</dbReference>
<gene>
    <name evidence="3" type="ORF">ATJ97_2914</name>
</gene>
<proteinExistence type="inferred from homology"/>
<dbReference type="InterPro" id="IPR039569">
    <property type="entry name" value="FAS1-like_DH_region"/>
</dbReference>
<evidence type="ECO:0000256" key="1">
    <source>
        <dbReference type="HAMAP-Rule" id="MF_00799"/>
    </source>
</evidence>
<dbReference type="OrthoDB" id="5415111at2"/>
<accession>A0A2A9EP65</accession>
<dbReference type="CDD" id="cd03441">
    <property type="entry name" value="R_hydratase_like"/>
    <property type="match status" value="1"/>
</dbReference>
<evidence type="ECO:0000259" key="2">
    <source>
        <dbReference type="Pfam" id="PF13452"/>
    </source>
</evidence>
<protein>
    <recommendedName>
        <fullName evidence="1">UPF0336 protein ATJ97_2914</fullName>
    </recommendedName>
</protein>
<dbReference type="InterPro" id="IPR029069">
    <property type="entry name" value="HotDog_dom_sf"/>
</dbReference>
<dbReference type="Proteomes" id="UP000222106">
    <property type="component" value="Unassembled WGS sequence"/>
</dbReference>
<organism evidence="3 4">
    <name type="scientific">Georgenia soli</name>
    <dbReference type="NCBI Taxonomy" id="638953"/>
    <lineage>
        <taxon>Bacteria</taxon>
        <taxon>Bacillati</taxon>
        <taxon>Actinomycetota</taxon>
        <taxon>Actinomycetes</taxon>
        <taxon>Micrococcales</taxon>
        <taxon>Bogoriellaceae</taxon>
        <taxon>Georgenia</taxon>
    </lineage>
</organism>
<reference evidence="3 4" key="1">
    <citation type="submission" date="2017-10" db="EMBL/GenBank/DDBJ databases">
        <title>Sequencing the genomes of 1000 actinobacteria strains.</title>
        <authorList>
            <person name="Klenk H.-P."/>
        </authorList>
    </citation>
    <scope>NUCLEOTIDE SEQUENCE [LARGE SCALE GENOMIC DNA]</scope>
    <source>
        <strain evidence="3 4">DSM 21838</strain>
    </source>
</reference>
<dbReference type="InterPro" id="IPR016709">
    <property type="entry name" value="HadA-like"/>
</dbReference>
<keyword evidence="4" id="KW-1185">Reference proteome</keyword>
<sequence>MTESSTRPTGVDKTLVGRSYAPTETYDVSRVKIAEMAAATGATHPAHTDPDAAWALGYSDVVAPPTFAVVLAQRAEQAYVAAPESGIDFSRVVHAEERFVHHRPIVAGDRLRTTVHVDKILERGGITLVTTRAEIADEADAPVATVTSVLAVRGAEK</sequence>
<evidence type="ECO:0000313" key="4">
    <source>
        <dbReference type="Proteomes" id="UP000222106"/>
    </source>
</evidence>
<dbReference type="AlphaFoldDB" id="A0A2A9EP65"/>
<dbReference type="PIRSF" id="PIRSF018072">
    <property type="entry name" value="UCP018072"/>
    <property type="match status" value="1"/>
</dbReference>
<dbReference type="Gene3D" id="3.10.129.10">
    <property type="entry name" value="Hotdog Thioesterase"/>
    <property type="match status" value="1"/>
</dbReference>
<dbReference type="SUPFAM" id="SSF54637">
    <property type="entry name" value="Thioesterase/thiol ester dehydrase-isomerase"/>
    <property type="match status" value="1"/>
</dbReference>
<dbReference type="EMBL" id="PDJI01000004">
    <property type="protein sequence ID" value="PFG40386.1"/>
    <property type="molecule type" value="Genomic_DNA"/>
</dbReference>
<feature type="domain" description="FAS1-like dehydratase" evidence="2">
    <location>
        <begin position="15"/>
        <end position="145"/>
    </location>
</feature>
<comment type="similarity">
    <text evidence="1">Belongs to the UPF0336 family.</text>
</comment>